<proteinExistence type="inferred from homology"/>
<dbReference type="EMBL" id="JAUSRG010000001">
    <property type="protein sequence ID" value="MDP9903186.1"/>
    <property type="molecule type" value="Genomic_DNA"/>
</dbReference>
<dbReference type="InterPro" id="IPR011067">
    <property type="entry name" value="Plasmid_toxin/cell-grow_inhib"/>
</dbReference>
<dbReference type="Proteomes" id="UP001242995">
    <property type="component" value="Unassembled WGS sequence"/>
</dbReference>
<name>A0AAW8DB75_9MICC</name>
<dbReference type="SUPFAM" id="SSF50118">
    <property type="entry name" value="Cell growth inhibitor/plasmid maintenance toxic component"/>
    <property type="match status" value="1"/>
</dbReference>
<dbReference type="RefSeq" id="WP_306958807.1">
    <property type="nucleotide sequence ID" value="NZ_JAUSRG010000001.1"/>
</dbReference>
<dbReference type="PANTHER" id="PTHR33988:SF1">
    <property type="entry name" value="ENDORIBONUCLEASE MAZF7-RELATED"/>
    <property type="match status" value="1"/>
</dbReference>
<accession>A0AAW8DB75</accession>
<comment type="caution">
    <text evidence="3">The sequence shown here is derived from an EMBL/GenBank/DDBJ whole genome shotgun (WGS) entry which is preliminary data.</text>
</comment>
<evidence type="ECO:0000313" key="4">
    <source>
        <dbReference type="EMBL" id="MDQ0180161.1"/>
    </source>
</evidence>
<evidence type="ECO:0000256" key="2">
    <source>
        <dbReference type="ARBA" id="ARBA00022649"/>
    </source>
</evidence>
<evidence type="ECO:0000256" key="1">
    <source>
        <dbReference type="ARBA" id="ARBA00007521"/>
    </source>
</evidence>
<dbReference type="InterPro" id="IPR003477">
    <property type="entry name" value="PemK-like"/>
</dbReference>
<evidence type="ECO:0000313" key="6">
    <source>
        <dbReference type="Proteomes" id="UP001242995"/>
    </source>
</evidence>
<dbReference type="PANTHER" id="PTHR33988">
    <property type="entry name" value="ENDORIBONUCLEASE MAZF-RELATED"/>
    <property type="match status" value="1"/>
</dbReference>
<dbReference type="Gene3D" id="2.30.30.110">
    <property type="match status" value="1"/>
</dbReference>
<keyword evidence="3" id="KW-0540">Nuclease</keyword>
<evidence type="ECO:0000313" key="5">
    <source>
        <dbReference type="Proteomes" id="UP001230951"/>
    </source>
</evidence>
<dbReference type="Pfam" id="PF02452">
    <property type="entry name" value="PemK_toxin"/>
    <property type="match status" value="1"/>
</dbReference>
<dbReference type="Proteomes" id="UP001230951">
    <property type="component" value="Unassembled WGS sequence"/>
</dbReference>
<dbReference type="GO" id="GO:0003677">
    <property type="term" value="F:DNA binding"/>
    <property type="evidence" value="ECO:0007669"/>
    <property type="project" value="InterPro"/>
</dbReference>
<gene>
    <name evidence="3" type="ORF">J2S90_000126</name>
    <name evidence="4" type="ORF">J2S93_001577</name>
</gene>
<protein>
    <submittedName>
        <fullName evidence="3">mRNA-degrading endonuclease toxin of MazEF toxin-antitoxin module</fullName>
    </submittedName>
</protein>
<dbReference type="GO" id="GO:0004521">
    <property type="term" value="F:RNA endonuclease activity"/>
    <property type="evidence" value="ECO:0007669"/>
    <property type="project" value="TreeGrafter"/>
</dbReference>
<organism evidence="3 6">
    <name type="scientific">Arthrobacter bambusae</name>
    <dbReference type="NCBI Taxonomy" id="1338426"/>
    <lineage>
        <taxon>Bacteria</taxon>
        <taxon>Bacillati</taxon>
        <taxon>Actinomycetota</taxon>
        <taxon>Actinomycetes</taxon>
        <taxon>Micrococcales</taxon>
        <taxon>Micrococcaceae</taxon>
        <taxon>Arthrobacter</taxon>
    </lineage>
</organism>
<dbReference type="GO" id="GO:0016075">
    <property type="term" value="P:rRNA catabolic process"/>
    <property type="evidence" value="ECO:0007669"/>
    <property type="project" value="TreeGrafter"/>
</dbReference>
<dbReference type="AlphaFoldDB" id="A0AAW8DB75"/>
<keyword evidence="3" id="KW-0378">Hydrolase</keyword>
<keyword evidence="5" id="KW-1185">Reference proteome</keyword>
<evidence type="ECO:0000313" key="3">
    <source>
        <dbReference type="EMBL" id="MDP9903186.1"/>
    </source>
</evidence>
<reference evidence="3 5" key="1">
    <citation type="submission" date="2023-07" db="EMBL/GenBank/DDBJ databases">
        <title>Sorghum-associated microbial communities from plants grown in Nebraska, USA.</title>
        <authorList>
            <person name="Schachtman D."/>
        </authorList>
    </citation>
    <scope>NUCLEOTIDE SEQUENCE</scope>
    <source>
        <strain evidence="3">DS1006</strain>
        <strain evidence="4 5">DS1016</strain>
    </source>
</reference>
<keyword evidence="3" id="KW-0255">Endonuclease</keyword>
<comment type="similarity">
    <text evidence="1">Belongs to the PemK/MazF family.</text>
</comment>
<dbReference type="GO" id="GO:0006402">
    <property type="term" value="P:mRNA catabolic process"/>
    <property type="evidence" value="ECO:0007669"/>
    <property type="project" value="TreeGrafter"/>
</dbReference>
<keyword evidence="2" id="KW-1277">Toxin-antitoxin system</keyword>
<sequence>MTSNVPSEPTPPTPAHLACIARHASTKRIQSQFSTRRPKRGDVWFVGSRSTDAGKGSHWSVGTELWSNAFAVIVSNDRMNATSGFVQLVYVSTSSRRKPTGLHVAITLPAHPVLPAEPGDQATTTGGPGGTEVSQEAVVLCEQMHSVDLSRLYSYHGRVGSVEMGKIEEAVRWSLGLQHTLAA</sequence>
<dbReference type="EMBL" id="JAUSTF010000002">
    <property type="protein sequence ID" value="MDQ0180161.1"/>
    <property type="molecule type" value="Genomic_DNA"/>
</dbReference>